<dbReference type="Gene3D" id="3.40.50.920">
    <property type="match status" value="1"/>
</dbReference>
<evidence type="ECO:0000256" key="5">
    <source>
        <dbReference type="ARBA" id="ARBA00023052"/>
    </source>
</evidence>
<dbReference type="Pfam" id="PF02780">
    <property type="entry name" value="Transketolase_C"/>
    <property type="match status" value="1"/>
</dbReference>
<evidence type="ECO:0000313" key="10">
    <source>
        <dbReference type="Proteomes" id="UP000607311"/>
    </source>
</evidence>
<dbReference type="Proteomes" id="UP000607311">
    <property type="component" value="Unassembled WGS sequence"/>
</dbReference>
<evidence type="ECO:0000256" key="6">
    <source>
        <dbReference type="ARBA" id="ARBA00023317"/>
    </source>
</evidence>
<dbReference type="GO" id="GO:0004739">
    <property type="term" value="F:pyruvate dehydrogenase (acetyl-transferring) activity"/>
    <property type="evidence" value="ECO:0007669"/>
    <property type="project" value="UniProtKB-UniRule"/>
</dbReference>
<keyword evidence="10" id="KW-1185">Reference proteome</keyword>
<keyword evidence="4 7" id="KW-0560">Oxidoreductase</keyword>
<dbReference type="InterPro" id="IPR009014">
    <property type="entry name" value="Transketo_C/PFOR_II"/>
</dbReference>
<proteinExistence type="predicted"/>
<reference evidence="9" key="1">
    <citation type="submission" date="2021-01" db="EMBL/GenBank/DDBJ databases">
        <title>Whole genome shotgun sequence of Verrucosispora sediminis NBRC 107745.</title>
        <authorList>
            <person name="Komaki H."/>
            <person name="Tamura T."/>
        </authorList>
    </citation>
    <scope>NUCLEOTIDE SEQUENCE</scope>
    <source>
        <strain evidence="9">NBRC 107745</strain>
    </source>
</reference>
<evidence type="ECO:0000313" key="9">
    <source>
        <dbReference type="EMBL" id="GIJ35921.1"/>
    </source>
</evidence>
<protein>
    <recommendedName>
        <fullName evidence="3 7">Pyruvate dehydrogenase E1 component subunit beta</fullName>
        <ecNumber evidence="2 7">1.2.4.1</ecNumber>
    </recommendedName>
</protein>
<dbReference type="InterPro" id="IPR029061">
    <property type="entry name" value="THDP-binding"/>
</dbReference>
<dbReference type="SUPFAM" id="SSF52518">
    <property type="entry name" value="Thiamin diphosphate-binding fold (THDP-binding)"/>
    <property type="match status" value="1"/>
</dbReference>
<organism evidence="9 10">
    <name type="scientific">Micromonospora sediminimaris</name>
    <dbReference type="NCBI Taxonomy" id="547162"/>
    <lineage>
        <taxon>Bacteria</taxon>
        <taxon>Bacillati</taxon>
        <taxon>Actinomycetota</taxon>
        <taxon>Actinomycetes</taxon>
        <taxon>Micromonosporales</taxon>
        <taxon>Micromonosporaceae</taxon>
        <taxon>Micromonospora</taxon>
    </lineage>
</organism>
<dbReference type="Pfam" id="PF02779">
    <property type="entry name" value="Transket_pyr"/>
    <property type="match status" value="1"/>
</dbReference>
<evidence type="ECO:0000256" key="7">
    <source>
        <dbReference type="RuleBase" id="RU364074"/>
    </source>
</evidence>
<dbReference type="GO" id="GO:0006086">
    <property type="term" value="P:pyruvate decarboxylation to acetyl-CoA"/>
    <property type="evidence" value="ECO:0007669"/>
    <property type="project" value="InterPro"/>
</dbReference>
<dbReference type="InterPro" id="IPR033248">
    <property type="entry name" value="Transketolase_C"/>
</dbReference>
<evidence type="ECO:0000256" key="3">
    <source>
        <dbReference type="ARBA" id="ARBA00016138"/>
    </source>
</evidence>
<name>A0A9W5UWM8_9ACTN</name>
<dbReference type="RefSeq" id="WP_232511396.1">
    <property type="nucleotide sequence ID" value="NZ_BOPD01000038.1"/>
</dbReference>
<evidence type="ECO:0000256" key="1">
    <source>
        <dbReference type="ARBA" id="ARBA00001964"/>
    </source>
</evidence>
<keyword evidence="6 7" id="KW-0670">Pyruvate</keyword>
<sequence length="334" mass="35902">MTAPRVAGDLNTALHRLFAEDERAMLLGEDVCDPYGGAFKVTRGLSTRYPHRVRNTPISEGALVGVASGLALAGDTAIAEIMFADFVTLAFDQLVNFASKSTAMYGRRLPLRLVVRCPTGGNRGYGPTHSQTPQKHLVGVPGLALYEVSPLHDNHTLLTRMLDDGVPAVLFEGKVLYGERMFTGGMVDDLFGYELTDGVARIRLHDPVPPDCVLITSGALVHRAVEALRELLLHDEIVAELLVVSRLYPVDRAPLLSLTGPARRVAVIEESTAGGTWGAEVAAALHPSLWGTLAAPIRLIHSLDSIIPAAAHLERQVLVQSGTIRHAVKELVNG</sequence>
<dbReference type="SUPFAM" id="SSF52922">
    <property type="entry name" value="TK C-terminal domain-like"/>
    <property type="match status" value="1"/>
</dbReference>
<dbReference type="InterPro" id="IPR005475">
    <property type="entry name" value="Transketolase-like_Pyr-bd"/>
</dbReference>
<dbReference type="SMART" id="SM00861">
    <property type="entry name" value="Transket_pyr"/>
    <property type="match status" value="1"/>
</dbReference>
<comment type="catalytic activity">
    <reaction evidence="7">
        <text>N(6)-[(R)-lipoyl]-L-lysyl-[protein] + pyruvate + H(+) = N(6)-[(R)-S(8)-acetyldihydrolipoyl]-L-lysyl-[protein] + CO2</text>
        <dbReference type="Rhea" id="RHEA:19189"/>
        <dbReference type="Rhea" id="RHEA-COMP:10474"/>
        <dbReference type="Rhea" id="RHEA-COMP:10478"/>
        <dbReference type="ChEBI" id="CHEBI:15361"/>
        <dbReference type="ChEBI" id="CHEBI:15378"/>
        <dbReference type="ChEBI" id="CHEBI:16526"/>
        <dbReference type="ChEBI" id="CHEBI:83099"/>
        <dbReference type="ChEBI" id="CHEBI:83111"/>
        <dbReference type="EC" id="1.2.4.1"/>
    </reaction>
</comment>
<dbReference type="Gene3D" id="3.40.50.970">
    <property type="match status" value="1"/>
</dbReference>
<accession>A0A9W5UWM8</accession>
<keyword evidence="5 7" id="KW-0786">Thiamine pyrophosphate</keyword>
<comment type="caution">
    <text evidence="9">The sequence shown here is derived from an EMBL/GenBank/DDBJ whole genome shotgun (WGS) entry which is preliminary data.</text>
</comment>
<evidence type="ECO:0000259" key="8">
    <source>
        <dbReference type="SMART" id="SM00861"/>
    </source>
</evidence>
<dbReference type="EMBL" id="BOPD01000038">
    <property type="protein sequence ID" value="GIJ35921.1"/>
    <property type="molecule type" value="Genomic_DNA"/>
</dbReference>
<dbReference type="PANTHER" id="PTHR11624:SF96">
    <property type="entry name" value="PYRUVATE DEHYDROGENASE E1 COMPONENT SUBUNIT BETA, MITOCHONDRIAL"/>
    <property type="match status" value="1"/>
</dbReference>
<feature type="domain" description="Transketolase-like pyrimidine-binding" evidence="8">
    <location>
        <begin position="4"/>
        <end position="179"/>
    </location>
</feature>
<evidence type="ECO:0000256" key="4">
    <source>
        <dbReference type="ARBA" id="ARBA00023002"/>
    </source>
</evidence>
<dbReference type="EC" id="1.2.4.1" evidence="2 7"/>
<evidence type="ECO:0000256" key="2">
    <source>
        <dbReference type="ARBA" id="ARBA00012281"/>
    </source>
</evidence>
<gene>
    <name evidence="9" type="ORF">Vse01_50690</name>
</gene>
<dbReference type="GO" id="GO:0000287">
    <property type="term" value="F:magnesium ion binding"/>
    <property type="evidence" value="ECO:0007669"/>
    <property type="project" value="UniProtKB-ARBA"/>
</dbReference>
<dbReference type="AlphaFoldDB" id="A0A9W5UWM8"/>
<comment type="cofactor">
    <cofactor evidence="1 7">
        <name>thiamine diphosphate</name>
        <dbReference type="ChEBI" id="CHEBI:58937"/>
    </cofactor>
</comment>
<comment type="function">
    <text evidence="7">The pyruvate dehydrogenase complex catalyzes the overall conversion of pyruvate to acetyl-CoA and CO2.</text>
</comment>
<dbReference type="InterPro" id="IPR027110">
    <property type="entry name" value="PDHB_mito-type"/>
</dbReference>
<dbReference type="PANTHER" id="PTHR11624">
    <property type="entry name" value="DEHYDROGENASE RELATED"/>
    <property type="match status" value="1"/>
</dbReference>